<keyword evidence="13" id="KW-0206">Cytoskeleton</keyword>
<dbReference type="GO" id="GO:0072686">
    <property type="term" value="C:mitotic spindle"/>
    <property type="evidence" value="ECO:0007669"/>
    <property type="project" value="InterPro"/>
</dbReference>
<evidence type="ECO:0000256" key="16">
    <source>
        <dbReference type="ARBA" id="ARBA00023328"/>
    </source>
</evidence>
<evidence type="ECO:0000256" key="2">
    <source>
        <dbReference type="ARBA" id="ARBA00004186"/>
    </source>
</evidence>
<keyword evidence="6" id="KW-0963">Cytoplasm</keyword>
<feature type="region of interest" description="Disordered" evidence="19">
    <location>
        <begin position="172"/>
        <end position="258"/>
    </location>
</feature>
<dbReference type="GO" id="GO:0042729">
    <property type="term" value="C:DASH complex"/>
    <property type="evidence" value="ECO:0007669"/>
    <property type="project" value="InterPro"/>
</dbReference>
<keyword evidence="10" id="KW-0159">Chromosome partition</keyword>
<evidence type="ECO:0000256" key="12">
    <source>
        <dbReference type="ARBA" id="ARBA00023054"/>
    </source>
</evidence>
<feature type="compositionally biased region" description="Basic and acidic residues" evidence="19">
    <location>
        <begin position="172"/>
        <end position="206"/>
    </location>
</feature>
<feature type="compositionally biased region" description="Low complexity" evidence="19">
    <location>
        <begin position="214"/>
        <end position="238"/>
    </location>
</feature>
<name>A0AAD6ZZN4_9AGAR</name>
<dbReference type="PANTHER" id="PTHR28216:SF1">
    <property type="entry name" value="DASH COMPLEX SUBUNIT DUO1"/>
    <property type="match status" value="1"/>
</dbReference>
<evidence type="ECO:0000256" key="9">
    <source>
        <dbReference type="ARBA" id="ARBA00022776"/>
    </source>
</evidence>
<dbReference type="AlphaFoldDB" id="A0AAD6ZZN4"/>
<accession>A0AAD6ZZN4</accession>
<evidence type="ECO:0000256" key="4">
    <source>
        <dbReference type="ARBA" id="ARBA00005366"/>
    </source>
</evidence>
<comment type="subcellular location">
    <subcellularLocation>
        <location evidence="3">Chromosome</location>
        <location evidence="3">Centromere</location>
        <location evidence="3">Kinetochore</location>
    </subcellularLocation>
    <subcellularLocation>
        <location evidence="2">Cytoplasm</location>
        <location evidence="2">Cytoskeleton</location>
        <location evidence="2">Spindle</location>
    </subcellularLocation>
    <subcellularLocation>
        <location evidence="1">Nucleus</location>
    </subcellularLocation>
</comment>
<keyword evidence="15" id="KW-0131">Cell cycle</keyword>
<dbReference type="GO" id="GO:0000278">
    <property type="term" value="P:mitotic cell cycle"/>
    <property type="evidence" value="ECO:0007669"/>
    <property type="project" value="InterPro"/>
</dbReference>
<feature type="region of interest" description="Disordered" evidence="19">
    <location>
        <begin position="22"/>
        <end position="68"/>
    </location>
</feature>
<feature type="compositionally biased region" description="Polar residues" evidence="19">
    <location>
        <begin position="22"/>
        <end position="36"/>
    </location>
</feature>
<comment type="caution">
    <text evidence="20">The sequence shown here is derived from an EMBL/GenBank/DDBJ whole genome shotgun (WGS) entry which is preliminary data.</text>
</comment>
<evidence type="ECO:0000256" key="14">
    <source>
        <dbReference type="ARBA" id="ARBA00023242"/>
    </source>
</evidence>
<evidence type="ECO:0000313" key="21">
    <source>
        <dbReference type="Proteomes" id="UP001218218"/>
    </source>
</evidence>
<evidence type="ECO:0000256" key="18">
    <source>
        <dbReference type="ARBA" id="ARBA00044358"/>
    </source>
</evidence>
<dbReference type="Proteomes" id="UP001218218">
    <property type="component" value="Unassembled WGS sequence"/>
</dbReference>
<evidence type="ECO:0000256" key="6">
    <source>
        <dbReference type="ARBA" id="ARBA00022490"/>
    </source>
</evidence>
<keyword evidence="21" id="KW-1185">Reference proteome</keyword>
<dbReference type="InterPro" id="IPR013960">
    <property type="entry name" value="DASH_Duo1"/>
</dbReference>
<feature type="compositionally biased region" description="Polar residues" evidence="19">
    <location>
        <begin position="239"/>
        <end position="258"/>
    </location>
</feature>
<protein>
    <recommendedName>
        <fullName evidence="17">DASH complex subunit DUO1</fullName>
    </recommendedName>
    <alternativeName>
        <fullName evidence="18">Outer kinetochore protein DUO1</fullName>
    </alternativeName>
</protein>
<keyword evidence="16" id="KW-0137">Centromere</keyword>
<keyword evidence="5" id="KW-0158">Chromosome</keyword>
<evidence type="ECO:0000256" key="15">
    <source>
        <dbReference type="ARBA" id="ARBA00023306"/>
    </source>
</evidence>
<dbReference type="PANTHER" id="PTHR28216">
    <property type="entry name" value="DASH COMPLEX SUBUNIT DUO1"/>
    <property type="match status" value="1"/>
</dbReference>
<dbReference type="Pfam" id="PF08651">
    <property type="entry name" value="DASH_Duo1"/>
    <property type="match status" value="1"/>
</dbReference>
<keyword evidence="8" id="KW-0493">Microtubule</keyword>
<evidence type="ECO:0000256" key="3">
    <source>
        <dbReference type="ARBA" id="ARBA00004629"/>
    </source>
</evidence>
<organism evidence="20 21">
    <name type="scientific">Mycena albidolilacea</name>
    <dbReference type="NCBI Taxonomy" id="1033008"/>
    <lineage>
        <taxon>Eukaryota</taxon>
        <taxon>Fungi</taxon>
        <taxon>Dikarya</taxon>
        <taxon>Basidiomycota</taxon>
        <taxon>Agaricomycotina</taxon>
        <taxon>Agaricomycetes</taxon>
        <taxon>Agaricomycetidae</taxon>
        <taxon>Agaricales</taxon>
        <taxon>Marasmiineae</taxon>
        <taxon>Mycenaceae</taxon>
        <taxon>Mycena</taxon>
    </lineage>
</organism>
<dbReference type="GO" id="GO:0005874">
    <property type="term" value="C:microtubule"/>
    <property type="evidence" value="ECO:0007669"/>
    <property type="project" value="UniProtKB-KW"/>
</dbReference>
<keyword evidence="11" id="KW-0995">Kinetochore</keyword>
<proteinExistence type="inferred from homology"/>
<evidence type="ECO:0000256" key="5">
    <source>
        <dbReference type="ARBA" id="ARBA00022454"/>
    </source>
</evidence>
<comment type="similarity">
    <text evidence="4">Belongs to the DASH complex DUO1 family.</text>
</comment>
<sequence>MSQDSILFNSSYASGGSRLLSETSFPSGSGLSSHTASGEDDLSISELSLSDKPETALENPEDLERIKKHTGRLRDEKLQNDAFVLKKLNATLSSFNDALGDVGSQNERVAAQLKQTEGLLDRYVAILSGSEEFARLIFDEQWQGAEADEMILAQEQREAEERARRVEAERVAAAQREQERLQREALDHANQRERERAEREKSERATARGGVRGVRGTRASMRAATRGVGRGAAASSGRPPTTSAARGSSTARGVGRST</sequence>
<evidence type="ECO:0000256" key="19">
    <source>
        <dbReference type="SAM" id="MobiDB-lite"/>
    </source>
</evidence>
<evidence type="ECO:0000313" key="20">
    <source>
        <dbReference type="EMBL" id="KAJ7346656.1"/>
    </source>
</evidence>
<evidence type="ECO:0000256" key="10">
    <source>
        <dbReference type="ARBA" id="ARBA00022829"/>
    </source>
</evidence>
<keyword evidence="12" id="KW-0175">Coiled coil</keyword>
<dbReference type="GO" id="GO:0007059">
    <property type="term" value="P:chromosome segregation"/>
    <property type="evidence" value="ECO:0007669"/>
    <property type="project" value="UniProtKB-KW"/>
</dbReference>
<evidence type="ECO:0000256" key="8">
    <source>
        <dbReference type="ARBA" id="ARBA00022701"/>
    </source>
</evidence>
<keyword evidence="14" id="KW-0539">Nucleus</keyword>
<keyword evidence="9" id="KW-0498">Mitosis</keyword>
<gene>
    <name evidence="20" type="ORF">DFH08DRAFT_868957</name>
</gene>
<evidence type="ECO:0000256" key="1">
    <source>
        <dbReference type="ARBA" id="ARBA00004123"/>
    </source>
</evidence>
<dbReference type="EMBL" id="JARIHO010000020">
    <property type="protein sequence ID" value="KAJ7346656.1"/>
    <property type="molecule type" value="Genomic_DNA"/>
</dbReference>
<evidence type="ECO:0000256" key="13">
    <source>
        <dbReference type="ARBA" id="ARBA00023212"/>
    </source>
</evidence>
<evidence type="ECO:0000256" key="17">
    <source>
        <dbReference type="ARBA" id="ARBA00044152"/>
    </source>
</evidence>
<reference evidence="20" key="1">
    <citation type="submission" date="2023-03" db="EMBL/GenBank/DDBJ databases">
        <title>Massive genome expansion in bonnet fungi (Mycena s.s.) driven by repeated elements and novel gene families across ecological guilds.</title>
        <authorList>
            <consortium name="Lawrence Berkeley National Laboratory"/>
            <person name="Harder C.B."/>
            <person name="Miyauchi S."/>
            <person name="Viragh M."/>
            <person name="Kuo A."/>
            <person name="Thoen E."/>
            <person name="Andreopoulos B."/>
            <person name="Lu D."/>
            <person name="Skrede I."/>
            <person name="Drula E."/>
            <person name="Henrissat B."/>
            <person name="Morin E."/>
            <person name="Kohler A."/>
            <person name="Barry K."/>
            <person name="LaButti K."/>
            <person name="Morin E."/>
            <person name="Salamov A."/>
            <person name="Lipzen A."/>
            <person name="Mereny Z."/>
            <person name="Hegedus B."/>
            <person name="Baldrian P."/>
            <person name="Stursova M."/>
            <person name="Weitz H."/>
            <person name="Taylor A."/>
            <person name="Grigoriev I.V."/>
            <person name="Nagy L.G."/>
            <person name="Martin F."/>
            <person name="Kauserud H."/>
        </authorList>
    </citation>
    <scope>NUCLEOTIDE SEQUENCE</scope>
    <source>
        <strain evidence="20">CBHHK002</strain>
    </source>
</reference>
<keyword evidence="7" id="KW-0132">Cell division</keyword>
<dbReference type="GO" id="GO:0051301">
    <property type="term" value="P:cell division"/>
    <property type="evidence" value="ECO:0007669"/>
    <property type="project" value="UniProtKB-KW"/>
</dbReference>
<evidence type="ECO:0000256" key="11">
    <source>
        <dbReference type="ARBA" id="ARBA00022838"/>
    </source>
</evidence>
<evidence type="ECO:0000256" key="7">
    <source>
        <dbReference type="ARBA" id="ARBA00022618"/>
    </source>
</evidence>